<accession>B3RLM6</accession>
<dbReference type="GO" id="GO:0005524">
    <property type="term" value="F:ATP binding"/>
    <property type="evidence" value="ECO:0007669"/>
    <property type="project" value="UniProtKB-UniRule"/>
</dbReference>
<organism evidence="7 8">
    <name type="scientific">Trichoplax adhaerens</name>
    <name type="common">Trichoplax reptans</name>
    <dbReference type="NCBI Taxonomy" id="10228"/>
    <lineage>
        <taxon>Eukaryota</taxon>
        <taxon>Metazoa</taxon>
        <taxon>Placozoa</taxon>
        <taxon>Uniplacotomia</taxon>
        <taxon>Trichoplacea</taxon>
        <taxon>Trichoplacidae</taxon>
        <taxon>Trichoplax</taxon>
    </lineage>
</organism>
<dbReference type="AlphaFoldDB" id="B3RLM6"/>
<dbReference type="OrthoDB" id="3176171at2759"/>
<keyword evidence="4" id="KW-0963">Cytoplasm</keyword>
<dbReference type="eggNOG" id="KOG0239">
    <property type="taxonomic scope" value="Eukaryota"/>
</dbReference>
<feature type="binding site" evidence="5">
    <location>
        <begin position="35"/>
        <end position="42"/>
    </location>
    <ligand>
        <name>ATP</name>
        <dbReference type="ChEBI" id="CHEBI:30616"/>
    </ligand>
</feature>
<dbReference type="SMART" id="SM00129">
    <property type="entry name" value="KISc"/>
    <property type="match status" value="1"/>
</dbReference>
<feature type="domain" description="Kinesin motor" evidence="6">
    <location>
        <begin position="83"/>
        <end position="167"/>
    </location>
</feature>
<dbReference type="Proteomes" id="UP000009022">
    <property type="component" value="Unassembled WGS sequence"/>
</dbReference>
<evidence type="ECO:0000259" key="6">
    <source>
        <dbReference type="PROSITE" id="PS50067"/>
    </source>
</evidence>
<keyword evidence="5" id="KW-0505">Motor protein</keyword>
<sequence>RVFAQSDPQEAVFNDVAPLLTSLLDGYNVCIMAYGQTGSGKTHTMLGGHASFDNNDWIDIELPHAQEDNYKIVKCFQIDLGMSGVTGSALRETRHINRSLSALADVLGALAENRTHVPYRNSKLTQMLQDSIGGDAKLLVFLCVSPMKRHLTESMQCLGFGSRARQIQRGAVKQR</sequence>
<dbReference type="GO" id="GO:0003777">
    <property type="term" value="F:microtubule motor activity"/>
    <property type="evidence" value="ECO:0007669"/>
    <property type="project" value="InterPro"/>
</dbReference>
<dbReference type="PANTHER" id="PTHR47972:SF63">
    <property type="entry name" value="KINESIN FAMILY MEMBER 25"/>
    <property type="match status" value="1"/>
</dbReference>
<keyword evidence="8" id="KW-1185">Reference proteome</keyword>
<evidence type="ECO:0000256" key="5">
    <source>
        <dbReference type="PROSITE-ProRule" id="PRU00283"/>
    </source>
</evidence>
<keyword evidence="2 5" id="KW-0547">Nucleotide-binding</keyword>
<dbReference type="HOGENOM" id="CLU_1606382_0_0_1"/>
<dbReference type="EMBL" id="DS985241">
    <property type="protein sequence ID" value="EDV29555.1"/>
    <property type="molecule type" value="Genomic_DNA"/>
</dbReference>
<comment type="caution">
    <text evidence="5">Lacks conserved residue(s) required for the propagation of feature annotation.</text>
</comment>
<comment type="subcellular location">
    <subcellularLocation>
        <location evidence="1">Cytoplasm</location>
        <location evidence="1">Cytoskeleton</location>
    </subcellularLocation>
</comment>
<comment type="similarity">
    <text evidence="5">Belongs to the TRAFAC class myosin-kinesin ATPase superfamily. Kinesin family.</text>
</comment>
<evidence type="ECO:0000313" key="8">
    <source>
        <dbReference type="Proteomes" id="UP000009022"/>
    </source>
</evidence>
<evidence type="ECO:0000256" key="1">
    <source>
        <dbReference type="ARBA" id="ARBA00004245"/>
    </source>
</evidence>
<dbReference type="InterPro" id="IPR036961">
    <property type="entry name" value="Kinesin_motor_dom_sf"/>
</dbReference>
<reference evidence="7 8" key="1">
    <citation type="journal article" date="2008" name="Nature">
        <title>The Trichoplax genome and the nature of placozoans.</title>
        <authorList>
            <person name="Srivastava M."/>
            <person name="Begovic E."/>
            <person name="Chapman J."/>
            <person name="Putnam N.H."/>
            <person name="Hellsten U."/>
            <person name="Kawashima T."/>
            <person name="Kuo A."/>
            <person name="Mitros T."/>
            <person name="Salamov A."/>
            <person name="Carpenter M.L."/>
            <person name="Signorovitch A.Y."/>
            <person name="Moreno M.A."/>
            <person name="Kamm K."/>
            <person name="Grimwood J."/>
            <person name="Schmutz J."/>
            <person name="Shapiro H."/>
            <person name="Grigoriev I.V."/>
            <person name="Buss L.W."/>
            <person name="Schierwater B."/>
            <person name="Dellaporta S.L."/>
            <person name="Rokhsar D.S."/>
        </authorList>
    </citation>
    <scope>NUCLEOTIDE SEQUENCE [LARGE SCALE GENOMIC DNA]</scope>
    <source>
        <strain evidence="7 8">Grell-BS-1999</strain>
    </source>
</reference>
<dbReference type="RefSeq" id="XP_002108757.1">
    <property type="nucleotide sequence ID" value="XM_002108721.1"/>
</dbReference>
<dbReference type="InterPro" id="IPR027640">
    <property type="entry name" value="Kinesin-like_fam"/>
</dbReference>
<dbReference type="Gene3D" id="3.40.850.10">
    <property type="entry name" value="Kinesin motor domain"/>
    <property type="match status" value="2"/>
</dbReference>
<feature type="non-terminal residue" evidence="7">
    <location>
        <position position="175"/>
    </location>
</feature>
<dbReference type="GO" id="GO:0005856">
    <property type="term" value="C:cytoskeleton"/>
    <property type="evidence" value="ECO:0007669"/>
    <property type="project" value="UniProtKB-SubCell"/>
</dbReference>
<dbReference type="STRING" id="10228.B3RLM6"/>
<feature type="non-terminal residue" evidence="7">
    <location>
        <position position="1"/>
    </location>
</feature>
<evidence type="ECO:0000313" key="7">
    <source>
        <dbReference type="EMBL" id="EDV29555.1"/>
    </source>
</evidence>
<feature type="domain" description="Kinesin motor" evidence="6">
    <location>
        <begin position="1"/>
        <end position="47"/>
    </location>
</feature>
<dbReference type="InParanoid" id="B3RLM6"/>
<dbReference type="GeneID" id="6749971"/>
<dbReference type="KEGG" id="tad:TRIADDRAFT_17070"/>
<dbReference type="Pfam" id="PF00225">
    <property type="entry name" value="Kinesin"/>
    <property type="match status" value="2"/>
</dbReference>
<dbReference type="PANTHER" id="PTHR47972">
    <property type="entry name" value="KINESIN-LIKE PROTEIN KLP-3"/>
    <property type="match status" value="1"/>
</dbReference>
<dbReference type="PhylomeDB" id="B3RLM6"/>
<name>B3RLM6_TRIAD</name>
<dbReference type="InterPro" id="IPR001752">
    <property type="entry name" value="Kinesin_motor_dom"/>
</dbReference>
<dbReference type="CTD" id="6749971"/>
<keyword evidence="4" id="KW-0206">Cytoskeleton</keyword>
<dbReference type="SUPFAM" id="SSF52540">
    <property type="entry name" value="P-loop containing nucleoside triphosphate hydrolases"/>
    <property type="match status" value="1"/>
</dbReference>
<dbReference type="InterPro" id="IPR027417">
    <property type="entry name" value="P-loop_NTPase"/>
</dbReference>
<keyword evidence="3 5" id="KW-0067">ATP-binding</keyword>
<dbReference type="PROSITE" id="PS50067">
    <property type="entry name" value="KINESIN_MOTOR_2"/>
    <property type="match status" value="2"/>
</dbReference>
<proteinExistence type="inferred from homology"/>
<evidence type="ECO:0000256" key="4">
    <source>
        <dbReference type="ARBA" id="ARBA00023212"/>
    </source>
</evidence>
<dbReference type="GO" id="GO:0007018">
    <property type="term" value="P:microtubule-based movement"/>
    <property type="evidence" value="ECO:0007669"/>
    <property type="project" value="InterPro"/>
</dbReference>
<dbReference type="GO" id="GO:0008017">
    <property type="term" value="F:microtubule binding"/>
    <property type="evidence" value="ECO:0007669"/>
    <property type="project" value="InterPro"/>
</dbReference>
<evidence type="ECO:0000256" key="2">
    <source>
        <dbReference type="ARBA" id="ARBA00022741"/>
    </source>
</evidence>
<gene>
    <name evidence="7" type="ORF">TRIADDRAFT_17070</name>
</gene>
<protein>
    <recommendedName>
        <fullName evidence="6">Kinesin motor domain-containing protein</fullName>
    </recommendedName>
</protein>
<evidence type="ECO:0000256" key="3">
    <source>
        <dbReference type="ARBA" id="ARBA00022840"/>
    </source>
</evidence>